<accession>A0ABR6I2S5</accession>
<proteinExistence type="predicted"/>
<dbReference type="Pfam" id="PF13340">
    <property type="entry name" value="DUF4096"/>
    <property type="match status" value="1"/>
</dbReference>
<reference evidence="2 3" key="1">
    <citation type="submission" date="2020-08" db="EMBL/GenBank/DDBJ databases">
        <title>Genomic Encyclopedia of Type Strains, Phase IV (KMG-IV): sequencing the most valuable type-strain genomes for metagenomic binning, comparative biology and taxonomic classification.</title>
        <authorList>
            <person name="Goeker M."/>
        </authorList>
    </citation>
    <scope>NUCLEOTIDE SEQUENCE [LARGE SCALE GENOMIC DNA]</scope>
    <source>
        <strain evidence="2 3">DSM 8510</strain>
    </source>
</reference>
<comment type="caution">
    <text evidence="2">The sequence shown here is derived from an EMBL/GenBank/DDBJ whole genome shotgun (WGS) entry which is preliminary data.</text>
</comment>
<dbReference type="EMBL" id="JACICE010000006">
    <property type="protein sequence ID" value="MBB3777199.1"/>
    <property type="molecule type" value="Genomic_DNA"/>
</dbReference>
<organism evidence="2 3">
    <name type="scientific">Erythrobacter ramosus</name>
    <dbReference type="NCBI Taxonomy" id="35811"/>
    <lineage>
        <taxon>Bacteria</taxon>
        <taxon>Pseudomonadati</taxon>
        <taxon>Pseudomonadota</taxon>
        <taxon>Alphaproteobacteria</taxon>
        <taxon>Sphingomonadales</taxon>
        <taxon>Erythrobacteraceae</taxon>
        <taxon>Erythrobacter/Porphyrobacter group</taxon>
        <taxon>Erythrobacter</taxon>
    </lineage>
</organism>
<dbReference type="Proteomes" id="UP000548685">
    <property type="component" value="Unassembled WGS sequence"/>
</dbReference>
<gene>
    <name evidence="2" type="ORF">FHS52_003196</name>
</gene>
<evidence type="ECO:0000313" key="2">
    <source>
        <dbReference type="EMBL" id="MBB3777199.1"/>
    </source>
</evidence>
<protein>
    <submittedName>
        <fullName evidence="2">Transposase</fullName>
    </submittedName>
</protein>
<keyword evidence="3" id="KW-1185">Reference proteome</keyword>
<evidence type="ECO:0000313" key="3">
    <source>
        <dbReference type="Proteomes" id="UP000548685"/>
    </source>
</evidence>
<evidence type="ECO:0000259" key="1">
    <source>
        <dbReference type="Pfam" id="PF13340"/>
    </source>
</evidence>
<name>A0ABR6I2S5_9SPHN</name>
<sequence>MRLSEATSTLCPPNLGSGPIKSLVLAGTARFNGCTQEVLLISELWMLSEAQMRRIELYFPLSHGIPLVDDRRIVSGIVFVIRNGLRWRDAQAGYGPHKKIYSRLAAPPFGSSAGAAWACSTLPSARWRQGAASRTG</sequence>
<feature type="domain" description="Insertion element IS402-like" evidence="1">
    <location>
        <begin position="47"/>
        <end position="104"/>
    </location>
</feature>
<dbReference type="InterPro" id="IPR025161">
    <property type="entry name" value="IS402-like_dom"/>
</dbReference>